<evidence type="ECO:0000256" key="1">
    <source>
        <dbReference type="SAM" id="Coils"/>
    </source>
</evidence>
<gene>
    <name evidence="2" type="primary">SCLT1</name>
</gene>
<feature type="coiled-coil region" evidence="1">
    <location>
        <begin position="391"/>
        <end position="471"/>
    </location>
</feature>
<dbReference type="RefSeq" id="XP_026503608.1">
    <property type="nucleotide sequence ID" value="XM_026647823.2"/>
</dbReference>
<dbReference type="GeneTree" id="ENSGT00730000111168"/>
<name>A0A674JBL1_9SAUR</name>
<dbReference type="InterPro" id="IPR038911">
    <property type="entry name" value="SCLT1"/>
</dbReference>
<feature type="coiled-coil region" evidence="1">
    <location>
        <begin position="12"/>
        <end position="95"/>
    </location>
</feature>
<feature type="coiled-coil region" evidence="1">
    <location>
        <begin position="120"/>
        <end position="256"/>
    </location>
</feature>
<dbReference type="Proteomes" id="UP000472274">
    <property type="component" value="Unplaced"/>
</dbReference>
<dbReference type="Gene3D" id="1.20.5.340">
    <property type="match status" value="1"/>
</dbReference>
<protein>
    <submittedName>
        <fullName evidence="2">Sodium channel and clathrin linker 1</fullName>
    </submittedName>
</protein>
<reference evidence="2" key="2">
    <citation type="submission" date="2025-09" db="UniProtKB">
        <authorList>
            <consortium name="Ensembl"/>
        </authorList>
    </citation>
    <scope>IDENTIFICATION</scope>
</reference>
<accession>A0A674JBL1</accession>
<dbReference type="GO" id="GO:0005813">
    <property type="term" value="C:centrosome"/>
    <property type="evidence" value="ECO:0007669"/>
    <property type="project" value="Ensembl"/>
</dbReference>
<dbReference type="GO" id="GO:0045162">
    <property type="term" value="P:clustering of voltage-gated sodium channels"/>
    <property type="evidence" value="ECO:0007669"/>
    <property type="project" value="InterPro"/>
</dbReference>
<dbReference type="GO" id="GO:0036064">
    <property type="term" value="C:ciliary basal body"/>
    <property type="evidence" value="ECO:0007669"/>
    <property type="project" value="Ensembl"/>
</dbReference>
<evidence type="ECO:0000313" key="2">
    <source>
        <dbReference type="Ensembl" id="ENSTMTP00000018665.1"/>
    </source>
</evidence>
<proteinExistence type="predicted"/>
<dbReference type="AlphaFoldDB" id="A0A674JBL1"/>
<dbReference type="GO" id="GO:0005829">
    <property type="term" value="C:cytosol"/>
    <property type="evidence" value="ECO:0007669"/>
    <property type="project" value="Ensembl"/>
</dbReference>
<sequence>MSEQLQYYQTQMGEMRLKLQQVTKENERLHEELKEAVEKQLEALPSGTLLGSDVFADEEIVRNLQDQLQLANQEKEQALELWQTVSQELDQLQQQYQGHMTEAQIHVVERQKQKDQLAGFQQLTEQLRLANEKTELTNQQFLKTVTEQNMELEQLRKQLRQAKVDVRTATAKVDEMTKLLVDLQAQMERKEEDVVSAQEREEASDKRLQQLQSSIKQLETRLCVAVQDAEQLRTERTALEKQTRELQAKCADLEEEKYDAIVKVRDSMQLLEEANLQKNQALLGEKQKEGEIENMKEAISQLVQDAAARTRKEVENARKHYNIQISRLTEELSALQMECGDKQSQIERAIREKRAVEEELEKIYREGRGSECDYRKLEELHQRCLIAERTKDDLQLCLQAARNKIKQLEMNSEEEISRCQEMVCKLQSILDSERENSGSMSEQRLKLHQENEQLRKEAEDLRKLAMEAQQKAKLKISTMEHEHSVKEHGFEVRLKEMEVTNRTSTVQLRHLLVAQQKATNRWKEETKKLTETTETRICNLKSELSRQKLHTQELISQLEMANEKIAENEKLMMEHQEKVNRLQRRLTQAEQRAAMASQQLNVITVQRKKAASLVDLENI</sequence>
<dbReference type="PANTHER" id="PTHR35970">
    <property type="entry name" value="SODIUM CHANNEL AND CLATHRIN LINKER 1"/>
    <property type="match status" value="1"/>
</dbReference>
<dbReference type="Ensembl" id="ENSTMTT00000019323.1">
    <property type="protein sequence ID" value="ENSTMTP00000018665.1"/>
    <property type="gene ID" value="ENSTMTG00000013669.1"/>
</dbReference>
<feature type="coiled-coil region" evidence="1">
    <location>
        <begin position="551"/>
        <end position="599"/>
    </location>
</feature>
<keyword evidence="1" id="KW-0175">Coiled coil</keyword>
<dbReference type="CTD" id="132320"/>
<dbReference type="GeneID" id="112114639"/>
<reference evidence="2" key="1">
    <citation type="submission" date="2025-08" db="UniProtKB">
        <authorList>
            <consortium name="Ensembl"/>
        </authorList>
    </citation>
    <scope>IDENTIFICATION</scope>
</reference>
<keyword evidence="3" id="KW-1185">Reference proteome</keyword>
<dbReference type="GO" id="GO:0060271">
    <property type="term" value="P:cilium assembly"/>
    <property type="evidence" value="ECO:0007669"/>
    <property type="project" value="Ensembl"/>
</dbReference>
<feature type="coiled-coil region" evidence="1">
    <location>
        <begin position="285"/>
        <end position="366"/>
    </location>
</feature>
<dbReference type="PANTHER" id="PTHR35970:SF1">
    <property type="entry name" value="SODIUM CHANNEL AND CLATHRIN LINKER 1"/>
    <property type="match status" value="1"/>
</dbReference>
<dbReference type="GO" id="GO:0097539">
    <property type="term" value="C:ciliary transition fiber"/>
    <property type="evidence" value="ECO:0007669"/>
    <property type="project" value="Ensembl"/>
</dbReference>
<evidence type="ECO:0000313" key="3">
    <source>
        <dbReference type="Proteomes" id="UP000472274"/>
    </source>
</evidence>
<dbReference type="GO" id="GO:0005814">
    <property type="term" value="C:centriole"/>
    <property type="evidence" value="ECO:0007669"/>
    <property type="project" value="Ensembl"/>
</dbReference>
<organism evidence="2 3">
    <name type="scientific">Terrapene triunguis</name>
    <name type="common">Three-toed box turtle</name>
    <dbReference type="NCBI Taxonomy" id="2587831"/>
    <lineage>
        <taxon>Eukaryota</taxon>
        <taxon>Metazoa</taxon>
        <taxon>Chordata</taxon>
        <taxon>Craniata</taxon>
        <taxon>Vertebrata</taxon>
        <taxon>Euteleostomi</taxon>
        <taxon>Archelosauria</taxon>
        <taxon>Testudinata</taxon>
        <taxon>Testudines</taxon>
        <taxon>Cryptodira</taxon>
        <taxon>Durocryptodira</taxon>
        <taxon>Testudinoidea</taxon>
        <taxon>Emydidae</taxon>
        <taxon>Terrapene</taxon>
    </lineage>
</organism>
<dbReference type="InParanoid" id="A0A674JBL1"/>